<dbReference type="InterPro" id="IPR006683">
    <property type="entry name" value="Thioestr_dom"/>
</dbReference>
<organism evidence="5 6">
    <name type="scientific">Tectimicrobiota bacterium</name>
    <dbReference type="NCBI Taxonomy" id="2528274"/>
    <lineage>
        <taxon>Bacteria</taxon>
        <taxon>Pseudomonadati</taxon>
        <taxon>Nitrospinota/Tectimicrobiota group</taxon>
        <taxon>Candidatus Tectimicrobiota</taxon>
    </lineage>
</organism>
<dbReference type="PANTHER" id="PTHR43240">
    <property type="entry name" value="1,4-DIHYDROXY-2-NAPHTHOYL-COA THIOESTERASE 1"/>
    <property type="match status" value="1"/>
</dbReference>
<evidence type="ECO:0000256" key="3">
    <source>
        <dbReference type="SAM" id="MobiDB-lite"/>
    </source>
</evidence>
<evidence type="ECO:0000313" key="5">
    <source>
        <dbReference type="EMBL" id="MBI3127076.1"/>
    </source>
</evidence>
<evidence type="ECO:0000256" key="2">
    <source>
        <dbReference type="ARBA" id="ARBA00022801"/>
    </source>
</evidence>
<gene>
    <name evidence="5" type="ORF">HYZ11_05695</name>
</gene>
<reference evidence="5" key="1">
    <citation type="submission" date="2020-07" db="EMBL/GenBank/DDBJ databases">
        <title>Huge and variable diversity of episymbiotic CPR bacteria and DPANN archaea in groundwater ecosystems.</title>
        <authorList>
            <person name="He C.Y."/>
            <person name="Keren R."/>
            <person name="Whittaker M."/>
            <person name="Farag I.F."/>
            <person name="Doudna J."/>
            <person name="Cate J.H.D."/>
            <person name="Banfield J.F."/>
        </authorList>
    </citation>
    <scope>NUCLEOTIDE SEQUENCE</scope>
    <source>
        <strain evidence="5">NC_groundwater_763_Ag_S-0.2um_68_21</strain>
    </source>
</reference>
<dbReference type="PANTHER" id="PTHR43240:SF5">
    <property type="entry name" value="1,4-DIHYDROXY-2-NAPHTHOYL-COA THIOESTERASE 1"/>
    <property type="match status" value="1"/>
</dbReference>
<dbReference type="Proteomes" id="UP000782312">
    <property type="component" value="Unassembled WGS sequence"/>
</dbReference>
<evidence type="ECO:0000256" key="1">
    <source>
        <dbReference type="ARBA" id="ARBA00008324"/>
    </source>
</evidence>
<feature type="region of interest" description="Disordered" evidence="3">
    <location>
        <begin position="1"/>
        <end position="21"/>
    </location>
</feature>
<comment type="similarity">
    <text evidence="1">Belongs to the thioesterase PaaI family.</text>
</comment>
<dbReference type="GO" id="GO:0061522">
    <property type="term" value="F:1,4-dihydroxy-2-naphthoyl-CoA thioesterase activity"/>
    <property type="evidence" value="ECO:0007669"/>
    <property type="project" value="TreeGrafter"/>
</dbReference>
<dbReference type="CDD" id="cd03443">
    <property type="entry name" value="PaaI_thioesterase"/>
    <property type="match status" value="1"/>
</dbReference>
<dbReference type="NCBIfam" id="TIGR00369">
    <property type="entry name" value="unchar_dom_1"/>
    <property type="match status" value="1"/>
</dbReference>
<feature type="domain" description="Thioesterase" evidence="4">
    <location>
        <begin position="69"/>
        <end position="142"/>
    </location>
</feature>
<sequence length="164" mass="17571">MVQGGGNPGERERGPAGAQTLSKDELQALIKNRWKENFNGLVGLEFLDGGEGFSRLRLPVRPEILQPWGSVHGGAIATLLDVTGGVGAHLSYPRGYRLLTLELKINYIGTQGQGALLSEGAMLHRGRRTTVWQMRAVDEAGGRLRAHATGTYIVLEGGPEGFPG</sequence>
<evidence type="ECO:0000313" key="6">
    <source>
        <dbReference type="Proteomes" id="UP000782312"/>
    </source>
</evidence>
<dbReference type="EMBL" id="JACPUR010000014">
    <property type="protein sequence ID" value="MBI3127076.1"/>
    <property type="molecule type" value="Genomic_DNA"/>
</dbReference>
<comment type="caution">
    <text evidence="5">The sequence shown here is derived from an EMBL/GenBank/DDBJ whole genome shotgun (WGS) entry which is preliminary data.</text>
</comment>
<dbReference type="Pfam" id="PF03061">
    <property type="entry name" value="4HBT"/>
    <property type="match status" value="1"/>
</dbReference>
<dbReference type="Gene3D" id="3.10.129.10">
    <property type="entry name" value="Hotdog Thioesterase"/>
    <property type="match status" value="1"/>
</dbReference>
<dbReference type="GO" id="GO:0005829">
    <property type="term" value="C:cytosol"/>
    <property type="evidence" value="ECO:0007669"/>
    <property type="project" value="TreeGrafter"/>
</dbReference>
<accession>A0A932MPE7</accession>
<dbReference type="AlphaFoldDB" id="A0A932MPE7"/>
<dbReference type="InterPro" id="IPR029069">
    <property type="entry name" value="HotDog_dom_sf"/>
</dbReference>
<proteinExistence type="inferred from homology"/>
<dbReference type="InterPro" id="IPR003736">
    <property type="entry name" value="PAAI_dom"/>
</dbReference>
<keyword evidence="2" id="KW-0378">Hydrolase</keyword>
<dbReference type="SUPFAM" id="SSF54637">
    <property type="entry name" value="Thioesterase/thiol ester dehydrase-isomerase"/>
    <property type="match status" value="1"/>
</dbReference>
<protein>
    <submittedName>
        <fullName evidence="5">PaaI family thioesterase</fullName>
    </submittedName>
</protein>
<name>A0A932MPE7_UNCTE</name>
<evidence type="ECO:0000259" key="4">
    <source>
        <dbReference type="Pfam" id="PF03061"/>
    </source>
</evidence>